<dbReference type="eggNOG" id="arCOG13328">
    <property type="taxonomic scope" value="Archaea"/>
</dbReference>
<proteinExistence type="predicted"/>
<feature type="transmembrane region" description="Helical" evidence="1">
    <location>
        <begin position="42"/>
        <end position="61"/>
    </location>
</feature>
<evidence type="ECO:0000313" key="2">
    <source>
        <dbReference type="EMBL" id="ADB62141.1"/>
    </source>
</evidence>
<keyword evidence="1" id="KW-0812">Transmembrane</keyword>
<dbReference type="EMBL" id="CP001860">
    <property type="protein sequence ID" value="ADB62141.1"/>
    <property type="molecule type" value="Genomic_DNA"/>
</dbReference>
<dbReference type="RefSeq" id="WP_012944398.1">
    <property type="nucleotide sequence ID" value="NC_013743.1"/>
</dbReference>
<dbReference type="HOGENOM" id="CLU_149770_0_0_2"/>
<dbReference type="Proteomes" id="UP000001903">
    <property type="component" value="Chromosome"/>
</dbReference>
<evidence type="ECO:0000256" key="1">
    <source>
        <dbReference type="SAM" id="Phobius"/>
    </source>
</evidence>
<keyword evidence="1" id="KW-0472">Membrane</keyword>
<accession>D2RPI9</accession>
<sequence>MSPSTRAIDDRTDSTRITRRAAGWLWTRLTGSSPLRPTAGGGLALVAVSAAVSLAAAGLLGETLRIRWSVGTYYGPEYAPTTIALAAFPILVAVAVGAFRGLANVLVRTEAGDRERGHYELAVLTVLLSLLVIQVTLVLANLW</sequence>
<keyword evidence="1" id="KW-1133">Transmembrane helix</keyword>
<feature type="transmembrane region" description="Helical" evidence="1">
    <location>
        <begin position="119"/>
        <end position="140"/>
    </location>
</feature>
<dbReference type="GeneID" id="8743897"/>
<protein>
    <submittedName>
        <fullName evidence="2">Uncharacterized protein</fullName>
    </submittedName>
</protein>
<organism evidence="2 3">
    <name type="scientific">Haloterrigena turkmenica (strain ATCC 51198 / DSM 5511 / JCM 9101 / NCIMB 13204 / VKM B-1734 / 4k)</name>
    <name type="common">Halococcus turkmenicus</name>
    <dbReference type="NCBI Taxonomy" id="543526"/>
    <lineage>
        <taxon>Archaea</taxon>
        <taxon>Methanobacteriati</taxon>
        <taxon>Methanobacteriota</taxon>
        <taxon>Stenosarchaea group</taxon>
        <taxon>Halobacteria</taxon>
        <taxon>Halobacteriales</taxon>
        <taxon>Natrialbaceae</taxon>
        <taxon>Haloterrigena</taxon>
    </lineage>
</organism>
<keyword evidence="3" id="KW-1185">Reference proteome</keyword>
<dbReference type="STRING" id="543526.Htur_3277"/>
<name>D2RPI9_HALTV</name>
<dbReference type="OrthoDB" id="188253at2157"/>
<dbReference type="AlphaFoldDB" id="D2RPI9"/>
<feature type="transmembrane region" description="Helical" evidence="1">
    <location>
        <begin position="81"/>
        <end position="107"/>
    </location>
</feature>
<gene>
    <name evidence="2" type="ordered locus">Htur_3277</name>
</gene>
<dbReference type="KEGG" id="htu:Htur_3277"/>
<evidence type="ECO:0000313" key="3">
    <source>
        <dbReference type="Proteomes" id="UP000001903"/>
    </source>
</evidence>
<reference evidence="2 3" key="1">
    <citation type="journal article" date="2010" name="Stand. Genomic Sci.">
        <title>Complete genome sequence of Haloterrigena turkmenica type strain (4k).</title>
        <authorList>
            <person name="Saunders E."/>
            <person name="Tindall B.J."/>
            <person name="Fahnrich R."/>
            <person name="Lapidus A."/>
            <person name="Copeland A."/>
            <person name="Del Rio T.G."/>
            <person name="Lucas S."/>
            <person name="Chen F."/>
            <person name="Tice H."/>
            <person name="Cheng J.F."/>
            <person name="Han C."/>
            <person name="Detter J.C."/>
            <person name="Bruce D."/>
            <person name="Goodwin L."/>
            <person name="Chain P."/>
            <person name="Pitluck S."/>
            <person name="Pati A."/>
            <person name="Ivanova N."/>
            <person name="Mavromatis K."/>
            <person name="Chen A."/>
            <person name="Palaniappan K."/>
            <person name="Land M."/>
            <person name="Hauser L."/>
            <person name="Chang Y.J."/>
            <person name="Jeffries C.D."/>
            <person name="Brettin T."/>
            <person name="Rohde M."/>
            <person name="Goker M."/>
            <person name="Bristow J."/>
            <person name="Eisen J.A."/>
            <person name="Markowitz V."/>
            <person name="Hugenholtz P."/>
            <person name="Klenk H.P."/>
            <person name="Kyrpides N.C."/>
        </authorList>
    </citation>
    <scope>NUCLEOTIDE SEQUENCE [LARGE SCALE GENOMIC DNA]</scope>
    <source>
        <strain evidence="3">ATCC 51198 / DSM 5511 / JCM 9101 / NCIMB 13204 / VKM B-1734 / 4k</strain>
    </source>
</reference>